<protein>
    <submittedName>
        <fullName evidence="1">Uncharacterized protein</fullName>
    </submittedName>
</protein>
<dbReference type="AlphaFoldDB" id="A0A2N9AI44"/>
<reference evidence="2" key="1">
    <citation type="submission" date="2017-10" db="EMBL/GenBank/DDBJ databases">
        <authorList>
            <person name="Regsiter A."/>
            <person name="William W."/>
        </authorList>
    </citation>
    <scope>NUCLEOTIDE SEQUENCE [LARGE SCALE GENOMIC DNA]</scope>
</reference>
<dbReference type="EMBL" id="LT962688">
    <property type="protein sequence ID" value="SOR27027.1"/>
    <property type="molecule type" value="Genomic_DNA"/>
</dbReference>
<sequence>MKTPDIRYNSELQDGIITQTGGRVPLGNVAPDSAATAKIQAQKGSKRRHLKYISENMKENTSLKIKKILYSHAYR</sequence>
<name>A0A2N9AI44_METEX</name>
<evidence type="ECO:0000313" key="2">
    <source>
        <dbReference type="Proteomes" id="UP000233769"/>
    </source>
</evidence>
<dbReference type="Proteomes" id="UP000233769">
    <property type="component" value="Chromosome tk0001"/>
</dbReference>
<organism evidence="1 2">
    <name type="scientific">Methylorubrum extorquens</name>
    <name type="common">Methylobacterium dichloromethanicum</name>
    <name type="synonym">Methylobacterium extorquens</name>
    <dbReference type="NCBI Taxonomy" id="408"/>
    <lineage>
        <taxon>Bacteria</taxon>
        <taxon>Pseudomonadati</taxon>
        <taxon>Pseudomonadota</taxon>
        <taxon>Alphaproteobacteria</taxon>
        <taxon>Hyphomicrobiales</taxon>
        <taxon>Methylobacteriaceae</taxon>
        <taxon>Methylorubrum</taxon>
    </lineage>
</organism>
<accession>A0A2N9AI44</accession>
<gene>
    <name evidence="1" type="ORF">TK0001_0425</name>
</gene>
<evidence type="ECO:0000313" key="1">
    <source>
        <dbReference type="EMBL" id="SOR27027.1"/>
    </source>
</evidence>
<proteinExistence type="predicted"/>